<dbReference type="EMBL" id="CP019481">
    <property type="protein sequence ID" value="UQC90768.1"/>
    <property type="molecule type" value="Genomic_DNA"/>
</dbReference>
<keyword evidence="6" id="KW-0539">Nucleus</keyword>
<accession>A0A9Q8T8B9</accession>
<keyword evidence="5" id="KW-0804">Transcription</keyword>
<protein>
    <recommendedName>
        <fullName evidence="8">Zn(2)-C6 fungal-type domain-containing protein</fullName>
    </recommendedName>
</protein>
<evidence type="ECO:0000256" key="6">
    <source>
        <dbReference type="ARBA" id="ARBA00023242"/>
    </source>
</evidence>
<feature type="domain" description="Zn(2)-C6 fungal-type" evidence="8">
    <location>
        <begin position="212"/>
        <end position="243"/>
    </location>
</feature>
<organism evidence="9 10">
    <name type="scientific">Colletotrichum lupini</name>
    <dbReference type="NCBI Taxonomy" id="145971"/>
    <lineage>
        <taxon>Eukaryota</taxon>
        <taxon>Fungi</taxon>
        <taxon>Dikarya</taxon>
        <taxon>Ascomycota</taxon>
        <taxon>Pezizomycotina</taxon>
        <taxon>Sordariomycetes</taxon>
        <taxon>Hypocreomycetidae</taxon>
        <taxon>Glomerellales</taxon>
        <taxon>Glomerellaceae</taxon>
        <taxon>Colletotrichum</taxon>
        <taxon>Colletotrichum acutatum species complex</taxon>
    </lineage>
</organism>
<evidence type="ECO:0000256" key="3">
    <source>
        <dbReference type="ARBA" id="ARBA00023015"/>
    </source>
</evidence>
<dbReference type="GO" id="GO:0008270">
    <property type="term" value="F:zinc ion binding"/>
    <property type="evidence" value="ECO:0007669"/>
    <property type="project" value="InterPro"/>
</dbReference>
<sequence length="774" mass="88205">MLRKCRQFRRIPLPSTGLAMGSSYVLMSDGGEISDVVNSKAAGAERSRTVIDSFRQSRRSFVAEEVSKTALNRMIGYQNCHVLLWASLGRIESRPLGITILLLRFVGRSISAKWDILEPLSQPELRSDIQQAAATWGLVFLEMDASHLQPKPAASSSDSMSSSPDPADGLAPLPTVRRGKKRIPGMSPQMATFSLGKRPRVKRSCAGKVRSGCITCKRRHIKCDETRPFCLKCTKSPRGPGVCEGYEFQQKQPDRHAQPRQIISKGTWRVWPAAVLREPGYESAFFSNPQEKVYFDFWQHLVANIYLFPNDIMVRVVPQLARREPAIKHAALAMAGMARALVPSLIRRSRKELHANGPHYEFALQQYGRAIKLVRSSQPSSENMLWAIVCCVLFVTFECLHGDRNAALSHVNHAYKMMETYFNQRSMVEDGPVTDSIRAVCDDAAWVFQGLTMQAWSHNVLHTKDASQISWCCRGSKRTYAVEEMPTIFTDVHMARRWWRVVQHYTCHRCPIYTEMFVDGLSKEMLVGSYVRPALSPSHLDELAAVLPEFLGHLRRWQNAFQGVYDTLKANQEHDFHAYVDACNLRVQYLTLWTDVSSLSYKDIKMMIMMTPSFREMVQLSRIVLSAQQNCGGCTETFSMDNGPTLPLLIVACRCREDSVRREATELLGKYHRRDGLWDSRAFHNVALKNVAIEAENVNEGDDTEQWSRMSRREVRFSREGDVSGRMFRWQPDVKEWKHVEESLSMSKIAKHVALFVQKTARVASHLEPDFKRF</sequence>
<dbReference type="Pfam" id="PF00172">
    <property type="entry name" value="Zn_clus"/>
    <property type="match status" value="1"/>
</dbReference>
<dbReference type="SMART" id="SM00066">
    <property type="entry name" value="GAL4"/>
    <property type="match status" value="1"/>
</dbReference>
<keyword evidence="10" id="KW-1185">Reference proteome</keyword>
<dbReference type="CDD" id="cd00067">
    <property type="entry name" value="GAL4"/>
    <property type="match status" value="1"/>
</dbReference>
<feature type="region of interest" description="Disordered" evidence="7">
    <location>
        <begin position="149"/>
        <end position="191"/>
    </location>
</feature>
<keyword evidence="3" id="KW-0805">Transcription regulation</keyword>
<dbReference type="PANTHER" id="PTHR36206">
    <property type="entry name" value="ASPERCRYPTIN BIOSYNTHESIS CLUSTER-SPECIFIC TRANSCRIPTION REGULATOR ATNN-RELATED"/>
    <property type="match status" value="1"/>
</dbReference>
<dbReference type="KEGG" id="clup:CLUP02_16298"/>
<dbReference type="GO" id="GO:0003677">
    <property type="term" value="F:DNA binding"/>
    <property type="evidence" value="ECO:0007669"/>
    <property type="project" value="UniProtKB-KW"/>
</dbReference>
<reference evidence="9" key="1">
    <citation type="journal article" date="2021" name="Mol. Plant Microbe Interact.">
        <title>Complete Genome Sequence of the Plant-Pathogenic Fungus Colletotrichum lupini.</title>
        <authorList>
            <person name="Baroncelli R."/>
            <person name="Pensec F."/>
            <person name="Da Lio D."/>
            <person name="Boufleur T."/>
            <person name="Vicente I."/>
            <person name="Sarrocco S."/>
            <person name="Picot A."/>
            <person name="Baraldi E."/>
            <person name="Sukno S."/>
            <person name="Thon M."/>
            <person name="Le Floch G."/>
        </authorList>
    </citation>
    <scope>NUCLEOTIDE SEQUENCE</scope>
    <source>
        <strain evidence="9">IMI 504893</strain>
    </source>
</reference>
<dbReference type="InterPro" id="IPR001138">
    <property type="entry name" value="Zn2Cys6_DnaBD"/>
</dbReference>
<evidence type="ECO:0000256" key="2">
    <source>
        <dbReference type="ARBA" id="ARBA00022833"/>
    </source>
</evidence>
<gene>
    <name evidence="9" type="ORF">CLUP02_16298</name>
</gene>
<name>A0A9Q8T8B9_9PEZI</name>
<evidence type="ECO:0000256" key="4">
    <source>
        <dbReference type="ARBA" id="ARBA00023125"/>
    </source>
</evidence>
<evidence type="ECO:0000256" key="5">
    <source>
        <dbReference type="ARBA" id="ARBA00023163"/>
    </source>
</evidence>
<dbReference type="SUPFAM" id="SSF57701">
    <property type="entry name" value="Zn2/Cys6 DNA-binding domain"/>
    <property type="match status" value="1"/>
</dbReference>
<evidence type="ECO:0000313" key="10">
    <source>
        <dbReference type="Proteomes" id="UP000830671"/>
    </source>
</evidence>
<dbReference type="InterPro" id="IPR052360">
    <property type="entry name" value="Transcr_Regulatory_Proteins"/>
</dbReference>
<feature type="compositionally biased region" description="Low complexity" evidence="7">
    <location>
        <begin position="152"/>
        <end position="168"/>
    </location>
</feature>
<dbReference type="PANTHER" id="PTHR36206:SF4">
    <property type="entry name" value="HYPOTHETICAL CONSERVED PROTEIN (EUROFUNG)-RELATED"/>
    <property type="match status" value="1"/>
</dbReference>
<evidence type="ECO:0000256" key="7">
    <source>
        <dbReference type="SAM" id="MobiDB-lite"/>
    </source>
</evidence>
<dbReference type="Proteomes" id="UP000830671">
    <property type="component" value="Chromosome 9"/>
</dbReference>
<evidence type="ECO:0000259" key="8">
    <source>
        <dbReference type="PROSITE" id="PS50048"/>
    </source>
</evidence>
<proteinExistence type="predicted"/>
<keyword evidence="4" id="KW-0238">DNA-binding</keyword>
<keyword evidence="1" id="KW-0479">Metal-binding</keyword>
<keyword evidence="2" id="KW-0862">Zinc</keyword>
<dbReference type="GeneID" id="73350232"/>
<dbReference type="RefSeq" id="XP_049152369.1">
    <property type="nucleotide sequence ID" value="XM_049295222.1"/>
</dbReference>
<dbReference type="PROSITE" id="PS50048">
    <property type="entry name" value="ZN2_CY6_FUNGAL_2"/>
    <property type="match status" value="1"/>
</dbReference>
<dbReference type="GO" id="GO:0000981">
    <property type="term" value="F:DNA-binding transcription factor activity, RNA polymerase II-specific"/>
    <property type="evidence" value="ECO:0007669"/>
    <property type="project" value="InterPro"/>
</dbReference>
<dbReference type="AlphaFoldDB" id="A0A9Q8T8B9"/>
<evidence type="ECO:0000256" key="1">
    <source>
        <dbReference type="ARBA" id="ARBA00022723"/>
    </source>
</evidence>
<dbReference type="InterPro" id="IPR036864">
    <property type="entry name" value="Zn2-C6_fun-type_DNA-bd_sf"/>
</dbReference>
<evidence type="ECO:0000313" key="9">
    <source>
        <dbReference type="EMBL" id="UQC90768.1"/>
    </source>
</evidence>